<name>A0ABV2R157_9HYPH</name>
<protein>
    <submittedName>
        <fullName evidence="1">Uncharacterized protein</fullName>
    </submittedName>
</protein>
<dbReference type="RefSeq" id="WP_354552160.1">
    <property type="nucleotide sequence ID" value="NZ_JBEPSM010000002.1"/>
</dbReference>
<dbReference type="Proteomes" id="UP001549321">
    <property type="component" value="Unassembled WGS sequence"/>
</dbReference>
<organism evidence="1 2">
    <name type="scientific">Kaistia defluvii</name>
    <dbReference type="NCBI Taxonomy" id="410841"/>
    <lineage>
        <taxon>Bacteria</taxon>
        <taxon>Pseudomonadati</taxon>
        <taxon>Pseudomonadota</taxon>
        <taxon>Alphaproteobacteria</taxon>
        <taxon>Hyphomicrobiales</taxon>
        <taxon>Kaistiaceae</taxon>
        <taxon>Kaistia</taxon>
    </lineage>
</organism>
<evidence type="ECO:0000313" key="2">
    <source>
        <dbReference type="Proteomes" id="UP001549321"/>
    </source>
</evidence>
<comment type="caution">
    <text evidence="1">The sequence shown here is derived from an EMBL/GenBank/DDBJ whole genome shotgun (WGS) entry which is preliminary data.</text>
</comment>
<reference evidence="1 2" key="1">
    <citation type="submission" date="2024-06" db="EMBL/GenBank/DDBJ databases">
        <title>Sorghum-associated microbial communities from plants grown in Nebraska, USA.</title>
        <authorList>
            <person name="Schachtman D."/>
        </authorList>
    </citation>
    <scope>NUCLEOTIDE SEQUENCE [LARGE SCALE GENOMIC DNA]</scope>
    <source>
        <strain evidence="1 2">3207</strain>
    </source>
</reference>
<dbReference type="EMBL" id="JBEPSM010000002">
    <property type="protein sequence ID" value="MET4635002.1"/>
    <property type="molecule type" value="Genomic_DNA"/>
</dbReference>
<gene>
    <name evidence="1" type="ORF">ABIE08_002948</name>
</gene>
<evidence type="ECO:0000313" key="1">
    <source>
        <dbReference type="EMBL" id="MET4635002.1"/>
    </source>
</evidence>
<sequence length="175" mass="20659">MARNTVKVGKSETLTIRLDPKTRFILEYLSRLKGQTITTVVERAIIEMATETLFRSNGKDLTWQDLWDVSEGVRSLNIAGHHQFFPTYDEEKRLEFTKKHWPFFYLDYMFNKFDRPYIEVLWPRIDEFIQIHEESRATNYFEAGRQMKKALEAANIEPPVWPPTVGDGPQEIVPF</sequence>
<proteinExistence type="predicted"/>
<accession>A0ABV2R157</accession>
<keyword evidence="2" id="KW-1185">Reference proteome</keyword>